<dbReference type="InterPro" id="IPR005129">
    <property type="entry name" value="GTPase_ArgK"/>
</dbReference>
<protein>
    <submittedName>
        <fullName evidence="7">LAO/AO transport system kinase</fullName>
    </submittedName>
</protein>
<proteinExistence type="inferred from homology"/>
<evidence type="ECO:0000256" key="5">
    <source>
        <dbReference type="ARBA" id="ARBA00023186"/>
    </source>
</evidence>
<keyword evidence="2" id="KW-0547">Nucleotide-binding</keyword>
<accession>A0A286AD81</accession>
<keyword evidence="5" id="KW-0143">Chaperone</keyword>
<dbReference type="GO" id="GO:0016301">
    <property type="term" value="F:kinase activity"/>
    <property type="evidence" value="ECO:0007669"/>
    <property type="project" value="UniProtKB-KW"/>
</dbReference>
<dbReference type="Gene3D" id="3.40.50.300">
    <property type="entry name" value="P-loop containing nucleotide triphosphate hydrolases"/>
    <property type="match status" value="1"/>
</dbReference>
<dbReference type="OrthoDB" id="9778292at2"/>
<keyword evidence="4" id="KW-0342">GTP-binding</keyword>
<dbReference type="GO" id="GO:0005525">
    <property type="term" value="F:GTP binding"/>
    <property type="evidence" value="ECO:0007669"/>
    <property type="project" value="UniProtKB-KW"/>
</dbReference>
<dbReference type="SUPFAM" id="SSF52540">
    <property type="entry name" value="P-loop containing nucleoside triphosphate hydrolases"/>
    <property type="match status" value="1"/>
</dbReference>
<feature type="domain" description="AAA+ ATPase" evidence="6">
    <location>
        <begin position="49"/>
        <end position="270"/>
    </location>
</feature>
<evidence type="ECO:0000256" key="4">
    <source>
        <dbReference type="ARBA" id="ARBA00023134"/>
    </source>
</evidence>
<evidence type="ECO:0000256" key="3">
    <source>
        <dbReference type="ARBA" id="ARBA00022801"/>
    </source>
</evidence>
<dbReference type="Proteomes" id="UP000219281">
    <property type="component" value="Unassembled WGS sequence"/>
</dbReference>
<keyword evidence="8" id="KW-1185">Reference proteome</keyword>
<keyword evidence="3" id="KW-0378">Hydrolase</keyword>
<dbReference type="SMART" id="SM00382">
    <property type="entry name" value="AAA"/>
    <property type="match status" value="1"/>
</dbReference>
<dbReference type="RefSeq" id="WP_097133355.1">
    <property type="nucleotide sequence ID" value="NZ_OCMT01000004.1"/>
</dbReference>
<evidence type="ECO:0000313" key="7">
    <source>
        <dbReference type="EMBL" id="SOD19848.1"/>
    </source>
</evidence>
<dbReference type="GO" id="GO:0003924">
    <property type="term" value="F:GTPase activity"/>
    <property type="evidence" value="ECO:0007669"/>
    <property type="project" value="InterPro"/>
</dbReference>
<dbReference type="NCBIfam" id="TIGR00750">
    <property type="entry name" value="lao"/>
    <property type="match status" value="1"/>
</dbReference>
<sequence length="300" mass="33257">MISRRIDIDWLREHVECGDFIALARALTLVENDIHPAGDLLKKLNINRKVPVVGVTGPPGAGKSTLVNAIVAECTKAEKKVAILAVDPTSPFNYGSLLGDRIRMSKHFNNPNVYIRSVATRGSLGGISAKTIEMVDVLRASNFDLIIVETVGVGQSEVEIAGLADKTILVLVPEAGDEIQHIKSGLMEVAQAFVVNKSDREGADVFVNSLQKMIRDQHQELPVFKTVADKNIGVIPICNWILEQGETSLIKKEHLLAEQAYKLIQHKRMRNVNKEEILLHVKMSLEEGSFNLYQFLEKYV</sequence>
<dbReference type="PANTHER" id="PTHR43087">
    <property type="entry name" value="LYSINE/ARGININE/ORNITHINE TRANSPORT SYSTEM KINASE"/>
    <property type="match status" value="1"/>
</dbReference>
<reference evidence="8" key="1">
    <citation type="submission" date="2017-09" db="EMBL/GenBank/DDBJ databases">
        <authorList>
            <person name="Varghese N."/>
            <person name="Submissions S."/>
        </authorList>
    </citation>
    <scope>NUCLEOTIDE SEQUENCE [LARGE SCALE GENOMIC DNA]</scope>
    <source>
        <strain evidence="8">CGMCC 1.12803</strain>
    </source>
</reference>
<dbReference type="AlphaFoldDB" id="A0A286AD81"/>
<dbReference type="InterPro" id="IPR052040">
    <property type="entry name" value="GTPase/Isobutyryl-CoA_mutase"/>
</dbReference>
<keyword evidence="7" id="KW-0808">Transferase</keyword>
<name>A0A286AD81_9SPHI</name>
<evidence type="ECO:0000313" key="8">
    <source>
        <dbReference type="Proteomes" id="UP000219281"/>
    </source>
</evidence>
<dbReference type="PANTHER" id="PTHR43087:SF1">
    <property type="entry name" value="LAO_AO TRANSPORT SYSTEM ATPASE"/>
    <property type="match status" value="1"/>
</dbReference>
<keyword evidence="7" id="KW-0418">Kinase</keyword>
<evidence type="ECO:0000256" key="1">
    <source>
        <dbReference type="ARBA" id="ARBA00009625"/>
    </source>
</evidence>
<comment type="similarity">
    <text evidence="1">Belongs to the SIMIBI class G3E GTPase family. ArgK/MeaB subfamily.</text>
</comment>
<dbReference type="InterPro" id="IPR003593">
    <property type="entry name" value="AAA+_ATPase"/>
</dbReference>
<evidence type="ECO:0000259" key="6">
    <source>
        <dbReference type="SMART" id="SM00382"/>
    </source>
</evidence>
<gene>
    <name evidence="7" type="ORF">SAMN06297358_3555</name>
</gene>
<dbReference type="EMBL" id="OCMT01000004">
    <property type="protein sequence ID" value="SOD19848.1"/>
    <property type="molecule type" value="Genomic_DNA"/>
</dbReference>
<dbReference type="InterPro" id="IPR027417">
    <property type="entry name" value="P-loop_NTPase"/>
</dbReference>
<organism evidence="7 8">
    <name type="scientific">Pedobacter xixiisoli</name>
    <dbReference type="NCBI Taxonomy" id="1476464"/>
    <lineage>
        <taxon>Bacteria</taxon>
        <taxon>Pseudomonadati</taxon>
        <taxon>Bacteroidota</taxon>
        <taxon>Sphingobacteriia</taxon>
        <taxon>Sphingobacteriales</taxon>
        <taxon>Sphingobacteriaceae</taxon>
        <taxon>Pedobacter</taxon>
    </lineage>
</organism>
<evidence type="ECO:0000256" key="2">
    <source>
        <dbReference type="ARBA" id="ARBA00022741"/>
    </source>
</evidence>
<dbReference type="Pfam" id="PF03308">
    <property type="entry name" value="MeaB"/>
    <property type="match status" value="1"/>
</dbReference>